<protein>
    <recommendedName>
        <fullName evidence="5">Lipoprotein</fullName>
    </recommendedName>
</protein>
<feature type="signal peptide" evidence="2">
    <location>
        <begin position="1"/>
        <end position="23"/>
    </location>
</feature>
<dbReference type="EMBL" id="CP001672">
    <property type="protein sequence ID" value="ACT46995.1"/>
    <property type="molecule type" value="Genomic_DNA"/>
</dbReference>
<dbReference type="RefSeq" id="WP_012777452.1">
    <property type="nucleotide sequence ID" value="NC_012968.1"/>
</dbReference>
<evidence type="ECO:0000313" key="3">
    <source>
        <dbReference type="EMBL" id="ACT46995.1"/>
    </source>
</evidence>
<reference evidence="3 4" key="2">
    <citation type="journal article" date="2011" name="J. Bacteriol.">
        <title>Genomes of three methylotrophs from a single niche uncover genetic and metabolic divergence of Methylophilaceae.</title>
        <authorList>
            <person name="Lapidus A."/>
            <person name="Clum A."/>
            <person name="Labutti K."/>
            <person name="Kaluzhnaya M.G."/>
            <person name="Lim S."/>
            <person name="Beck D.A."/>
            <person name="Glavina Del Rio T."/>
            <person name="Nolan M."/>
            <person name="Mavromatis K."/>
            <person name="Huntemann M."/>
            <person name="Lucas S."/>
            <person name="Lidstrom M.E."/>
            <person name="Ivanova N."/>
            <person name="Chistoserdova L."/>
        </authorList>
    </citation>
    <scope>NUCLEOTIDE SEQUENCE [LARGE SCALE GENOMIC DNA]</scope>
    <source>
        <strain evidence="4">JLW8 / ATCC BAA-1282 / DSM 17540</strain>
    </source>
</reference>
<dbReference type="HOGENOM" id="CLU_2118177_0_0_4"/>
<name>C6WYM0_METML</name>
<proteinExistence type="predicted"/>
<evidence type="ECO:0008006" key="5">
    <source>
        <dbReference type="Google" id="ProtNLM"/>
    </source>
</evidence>
<dbReference type="eggNOG" id="ENOG502ZJUR">
    <property type="taxonomic scope" value="Bacteria"/>
</dbReference>
<dbReference type="KEGG" id="mmb:Mmol_0085"/>
<evidence type="ECO:0000313" key="4">
    <source>
        <dbReference type="Proteomes" id="UP000002742"/>
    </source>
</evidence>
<dbReference type="PROSITE" id="PS51257">
    <property type="entry name" value="PROKAR_LIPOPROTEIN"/>
    <property type="match status" value="1"/>
</dbReference>
<feature type="region of interest" description="Disordered" evidence="1">
    <location>
        <begin position="80"/>
        <end position="114"/>
    </location>
</feature>
<dbReference type="AlphaFoldDB" id="C6WYM0"/>
<sequence>MSKMRIVLPLAILLVAGCVVTPADRVVVAPALPVVVEFGAEPYYYQQGYYYYYDNHYWRYSNSRAGPWLDLPRSHYPKEIRYRGRGGDGRDRDGDRDRYRDHDHDGGYRERGGY</sequence>
<keyword evidence="4" id="KW-1185">Reference proteome</keyword>
<dbReference type="Proteomes" id="UP000002742">
    <property type="component" value="Chromosome"/>
</dbReference>
<keyword evidence="2" id="KW-0732">Signal</keyword>
<organism evidence="3 4">
    <name type="scientific">Methylotenera mobilis (strain JLW8 / ATCC BAA-1282 / DSM 17540)</name>
    <dbReference type="NCBI Taxonomy" id="583345"/>
    <lineage>
        <taxon>Bacteria</taxon>
        <taxon>Pseudomonadati</taxon>
        <taxon>Pseudomonadota</taxon>
        <taxon>Betaproteobacteria</taxon>
        <taxon>Nitrosomonadales</taxon>
        <taxon>Methylophilaceae</taxon>
        <taxon>Methylotenera</taxon>
    </lineage>
</organism>
<feature type="chain" id="PRO_5002973371" description="Lipoprotein" evidence="2">
    <location>
        <begin position="24"/>
        <end position="114"/>
    </location>
</feature>
<evidence type="ECO:0000256" key="1">
    <source>
        <dbReference type="SAM" id="MobiDB-lite"/>
    </source>
</evidence>
<accession>C6WYM0</accession>
<reference evidence="4" key="1">
    <citation type="submission" date="2009-07" db="EMBL/GenBank/DDBJ databases">
        <title>Complete sequence of Methylotenera mobilis JLW8.</title>
        <authorList>
            <consortium name="US DOE Joint Genome Institute"/>
            <person name="Lucas S."/>
            <person name="Copeland A."/>
            <person name="Lapidus A."/>
            <person name="Glavina del Rio T."/>
            <person name="Tice H."/>
            <person name="Bruce D."/>
            <person name="Goodwin L."/>
            <person name="Pitluck S."/>
            <person name="LaButti K.M."/>
            <person name="Clum A."/>
            <person name="Larimer F."/>
            <person name="Land M."/>
            <person name="Hauser L."/>
            <person name="Kyrpides N."/>
            <person name="Mikhailova N."/>
            <person name="Kayluzhnaya M."/>
            <person name="Chistoserdova L."/>
        </authorList>
    </citation>
    <scope>NUCLEOTIDE SEQUENCE [LARGE SCALE GENOMIC DNA]</scope>
    <source>
        <strain evidence="4">JLW8 / ATCC BAA-1282 / DSM 17540</strain>
    </source>
</reference>
<gene>
    <name evidence="3" type="ordered locus">Mmol_0085</name>
</gene>
<evidence type="ECO:0000256" key="2">
    <source>
        <dbReference type="SAM" id="SignalP"/>
    </source>
</evidence>